<comment type="caution">
    <text evidence="1">The sequence shown here is derived from an EMBL/GenBank/DDBJ whole genome shotgun (WGS) entry which is preliminary data.</text>
</comment>
<accession>A0AAV4DZH4</accession>
<keyword evidence="2" id="KW-1185">Reference proteome</keyword>
<name>A0AAV4DZH4_9GAST</name>
<organism evidence="1 2">
    <name type="scientific">Plakobranchus ocellatus</name>
    <dbReference type="NCBI Taxonomy" id="259542"/>
    <lineage>
        <taxon>Eukaryota</taxon>
        <taxon>Metazoa</taxon>
        <taxon>Spiralia</taxon>
        <taxon>Lophotrochozoa</taxon>
        <taxon>Mollusca</taxon>
        <taxon>Gastropoda</taxon>
        <taxon>Heterobranchia</taxon>
        <taxon>Euthyneura</taxon>
        <taxon>Panpulmonata</taxon>
        <taxon>Sacoglossa</taxon>
        <taxon>Placobranchoidea</taxon>
        <taxon>Plakobranchidae</taxon>
        <taxon>Plakobranchus</taxon>
    </lineage>
</organism>
<sequence length="79" mass="8969">MVEELSGVTHAQRIKVHRGEDKIQTDTVVLTYDSPKLPSRIHTRYLTLDVRPYVPLPMRCSQRRIIAILVQSARAGSVT</sequence>
<gene>
    <name evidence="1" type="ORF">PoB_007599800</name>
</gene>
<evidence type="ECO:0000313" key="2">
    <source>
        <dbReference type="Proteomes" id="UP000735302"/>
    </source>
</evidence>
<dbReference type="AlphaFoldDB" id="A0AAV4DZH4"/>
<proteinExistence type="predicted"/>
<reference evidence="1 2" key="1">
    <citation type="journal article" date="2021" name="Elife">
        <title>Chloroplast acquisition without the gene transfer in kleptoplastic sea slugs, Plakobranchus ocellatus.</title>
        <authorList>
            <person name="Maeda T."/>
            <person name="Takahashi S."/>
            <person name="Yoshida T."/>
            <person name="Shimamura S."/>
            <person name="Takaki Y."/>
            <person name="Nagai Y."/>
            <person name="Toyoda A."/>
            <person name="Suzuki Y."/>
            <person name="Arimoto A."/>
            <person name="Ishii H."/>
            <person name="Satoh N."/>
            <person name="Nishiyama T."/>
            <person name="Hasebe M."/>
            <person name="Maruyama T."/>
            <person name="Minagawa J."/>
            <person name="Obokata J."/>
            <person name="Shigenobu S."/>
        </authorList>
    </citation>
    <scope>NUCLEOTIDE SEQUENCE [LARGE SCALE GENOMIC DNA]</scope>
</reference>
<dbReference type="Proteomes" id="UP000735302">
    <property type="component" value="Unassembled WGS sequence"/>
</dbReference>
<dbReference type="EMBL" id="BLXT01008489">
    <property type="protein sequence ID" value="GFO49493.1"/>
    <property type="molecule type" value="Genomic_DNA"/>
</dbReference>
<protein>
    <submittedName>
        <fullName evidence="1">Nucleic-acid-binding protein from mobile element jockey</fullName>
    </submittedName>
</protein>
<evidence type="ECO:0000313" key="1">
    <source>
        <dbReference type="EMBL" id="GFO49493.1"/>
    </source>
</evidence>